<dbReference type="InterPro" id="IPR006042">
    <property type="entry name" value="Xan_ur_permease"/>
</dbReference>
<gene>
    <name evidence="9" type="ORF">NSU_2822</name>
</gene>
<name>G6EEQ1_9SPHN</name>
<evidence type="ECO:0000313" key="10">
    <source>
        <dbReference type="Proteomes" id="UP000004030"/>
    </source>
</evidence>
<dbReference type="Proteomes" id="UP000004030">
    <property type="component" value="Unassembled WGS sequence"/>
</dbReference>
<dbReference type="PANTHER" id="PTHR42810:SF4">
    <property type="entry name" value="URIC ACID TRANSPORTER UACT"/>
    <property type="match status" value="1"/>
</dbReference>
<dbReference type="EMBL" id="AGFM01000042">
    <property type="protein sequence ID" value="EHJ60197.1"/>
    <property type="molecule type" value="Genomic_DNA"/>
</dbReference>
<evidence type="ECO:0000256" key="1">
    <source>
        <dbReference type="ARBA" id="ARBA00004651"/>
    </source>
</evidence>
<feature type="transmembrane region" description="Helical" evidence="8">
    <location>
        <begin position="40"/>
        <end position="59"/>
    </location>
</feature>
<evidence type="ECO:0000256" key="2">
    <source>
        <dbReference type="ARBA" id="ARBA00008821"/>
    </source>
</evidence>
<feature type="transmembrane region" description="Helical" evidence="8">
    <location>
        <begin position="124"/>
        <end position="144"/>
    </location>
</feature>
<evidence type="ECO:0000256" key="6">
    <source>
        <dbReference type="ARBA" id="ARBA00022989"/>
    </source>
</evidence>
<proteinExistence type="inferred from homology"/>
<comment type="subcellular location">
    <subcellularLocation>
        <location evidence="1">Cell membrane</location>
        <topology evidence="1">Multi-pass membrane protein</topology>
    </subcellularLocation>
</comment>
<feature type="transmembrane region" description="Helical" evidence="8">
    <location>
        <begin position="401"/>
        <end position="423"/>
    </location>
</feature>
<dbReference type="AlphaFoldDB" id="G6EEQ1"/>
<comment type="similarity">
    <text evidence="2">Belongs to the nucleobase:cation symporter-2 (NCS2) (TC 2.A.40) family.</text>
</comment>
<dbReference type="GO" id="GO:0005886">
    <property type="term" value="C:plasma membrane"/>
    <property type="evidence" value="ECO:0007669"/>
    <property type="project" value="UniProtKB-SubCell"/>
</dbReference>
<dbReference type="InterPro" id="IPR017588">
    <property type="entry name" value="UacT-like"/>
</dbReference>
<evidence type="ECO:0000256" key="8">
    <source>
        <dbReference type="SAM" id="Phobius"/>
    </source>
</evidence>
<feature type="transmembrane region" description="Helical" evidence="8">
    <location>
        <begin position="191"/>
        <end position="209"/>
    </location>
</feature>
<evidence type="ECO:0000256" key="3">
    <source>
        <dbReference type="ARBA" id="ARBA00022448"/>
    </source>
</evidence>
<keyword evidence="6 8" id="KW-1133">Transmembrane helix</keyword>
<evidence type="ECO:0000256" key="7">
    <source>
        <dbReference type="ARBA" id="ARBA00023136"/>
    </source>
</evidence>
<keyword evidence="5 8" id="KW-0812">Transmembrane</keyword>
<dbReference type="InterPro" id="IPR006043">
    <property type="entry name" value="NCS2"/>
</dbReference>
<keyword evidence="7 8" id="KW-0472">Membrane</keyword>
<feature type="transmembrane region" description="Helical" evidence="8">
    <location>
        <begin position="156"/>
        <end position="179"/>
    </location>
</feature>
<keyword evidence="10" id="KW-1185">Reference proteome</keyword>
<dbReference type="NCBIfam" id="NF037981">
    <property type="entry name" value="NCS2_1"/>
    <property type="match status" value="1"/>
</dbReference>
<organism evidence="9 10">
    <name type="scientific">Novosphingobium pentaromativorans US6-1</name>
    <dbReference type="NCBI Taxonomy" id="1088721"/>
    <lineage>
        <taxon>Bacteria</taxon>
        <taxon>Pseudomonadati</taxon>
        <taxon>Pseudomonadota</taxon>
        <taxon>Alphaproteobacteria</taxon>
        <taxon>Sphingomonadales</taxon>
        <taxon>Sphingomonadaceae</taxon>
        <taxon>Novosphingobium</taxon>
    </lineage>
</organism>
<evidence type="ECO:0000256" key="5">
    <source>
        <dbReference type="ARBA" id="ARBA00022692"/>
    </source>
</evidence>
<dbReference type="NCBIfam" id="TIGR00801">
    <property type="entry name" value="ncs2"/>
    <property type="match status" value="1"/>
</dbReference>
<dbReference type="PROSITE" id="PS01116">
    <property type="entry name" value="XANTH_URACIL_PERMASE"/>
    <property type="match status" value="1"/>
</dbReference>
<evidence type="ECO:0000256" key="4">
    <source>
        <dbReference type="ARBA" id="ARBA00022475"/>
    </source>
</evidence>
<feature type="transmembrane region" description="Helical" evidence="8">
    <location>
        <begin position="339"/>
        <end position="361"/>
    </location>
</feature>
<dbReference type="eggNOG" id="COG2233">
    <property type="taxonomic scope" value="Bacteria"/>
</dbReference>
<protein>
    <submittedName>
        <fullName evidence="9">Uracil-xanthine permease</fullName>
    </submittedName>
</protein>
<evidence type="ECO:0000313" key="9">
    <source>
        <dbReference type="EMBL" id="EHJ60197.1"/>
    </source>
</evidence>
<reference evidence="9 10" key="1">
    <citation type="journal article" date="2012" name="J. Bacteriol.">
        <title>Genome sequence of benzo(a)pyrene-degrading bacterium Novosphingobium pentaromativorans US6-1.</title>
        <authorList>
            <person name="Luo Y.R."/>
            <person name="Kang S.G."/>
            <person name="Kim S.J."/>
            <person name="Kim M.R."/>
            <person name="Li N."/>
            <person name="Lee J.H."/>
            <person name="Kwon K.K."/>
        </authorList>
    </citation>
    <scope>NUCLEOTIDE SEQUENCE [LARGE SCALE GENOMIC DNA]</scope>
    <source>
        <strain evidence="9 10">US6-1</strain>
    </source>
</reference>
<feature type="transmembrane region" description="Helical" evidence="8">
    <location>
        <begin position="429"/>
        <end position="449"/>
    </location>
</feature>
<feature type="transmembrane region" description="Helical" evidence="8">
    <location>
        <begin position="216"/>
        <end position="241"/>
    </location>
</feature>
<dbReference type="PANTHER" id="PTHR42810">
    <property type="entry name" value="PURINE PERMEASE C1399.01C-RELATED"/>
    <property type="match status" value="1"/>
</dbReference>
<keyword evidence="3" id="KW-0813">Transport</keyword>
<dbReference type="GO" id="GO:0042907">
    <property type="term" value="F:xanthine transmembrane transporter activity"/>
    <property type="evidence" value="ECO:0007669"/>
    <property type="project" value="TreeGrafter"/>
</dbReference>
<dbReference type="NCBIfam" id="TIGR03173">
    <property type="entry name" value="pbuX"/>
    <property type="match status" value="1"/>
</dbReference>
<feature type="transmembrane region" description="Helical" evidence="8">
    <location>
        <begin position="367"/>
        <end position="389"/>
    </location>
</feature>
<feature type="transmembrane region" description="Helical" evidence="8">
    <location>
        <begin position="94"/>
        <end position="112"/>
    </location>
</feature>
<comment type="caution">
    <text evidence="9">The sequence shown here is derived from an EMBL/GenBank/DDBJ whole genome shotgun (WGS) entry which is preliminary data.</text>
</comment>
<dbReference type="RefSeq" id="WP_007013733.1">
    <property type="nucleotide sequence ID" value="NZ_AGFM01000042.1"/>
</dbReference>
<sequence>MLMESDMPVQPLADAVEPDPGAVDEVPAFSKLAVLGLQHVMVMYAGAVAVPLVLGHALGLTASQIGLLVSADLFGCGLVTLLQTIGIKGVGLRMPIMMGVTFASIGPMLAIANSNIAAGHGPEHSLQVICGAVLVAGVFGLLIAPVLGKIARFFPPVVTGTVILVIGVSLIGIGVGWIVGQGRSGEVDASHAAMSFFVLALILAVLRFGRGMVRNAAILIGVAVGTGVASAMGMTDFSAVGESAIVGFTPPLVFGMPRFELGAAVSMMFVMIIVMVESVGMFFAVSEIVGKPMDSALMTRGLRADGLGTIIGGLFNAFPYTSFSQNIGLIAITGVRSRFVCATGAVIMLGLALSPKLAVAIASIPSFVLGGAGLVMFGMIAATGVRILGKVDLSGNPHNQTILAVSLSMGMVPLVSEGIFASLPQPLQPFVHSGIVLATISAVALNWLLNKDRN</sequence>
<accession>G6EEQ1</accession>
<dbReference type="STRING" id="1088721.JI59_05990"/>
<keyword evidence="4" id="KW-1003">Cell membrane</keyword>
<dbReference type="PATRIC" id="fig|1088721.3.peg.2789"/>
<dbReference type="Pfam" id="PF00860">
    <property type="entry name" value="Xan_ur_permease"/>
    <property type="match status" value="1"/>
</dbReference>
<dbReference type="KEGG" id="npn:JI59_05990"/>
<feature type="transmembrane region" description="Helical" evidence="8">
    <location>
        <begin position="261"/>
        <end position="285"/>
    </location>
</feature>
<feature type="transmembrane region" description="Helical" evidence="8">
    <location>
        <begin position="65"/>
        <end position="82"/>
    </location>
</feature>